<keyword evidence="10" id="KW-1185">Reference proteome</keyword>
<dbReference type="InterPro" id="IPR000923">
    <property type="entry name" value="BlueCu_1"/>
</dbReference>
<dbReference type="RefSeq" id="WP_170179587.1">
    <property type="nucleotide sequence ID" value="NZ_RBIL01000003.1"/>
</dbReference>
<dbReference type="PROSITE" id="PS00196">
    <property type="entry name" value="COPPER_BLUE"/>
    <property type="match status" value="1"/>
</dbReference>
<keyword evidence="3 7" id="KW-0479">Metal-binding</keyword>
<feature type="domain" description="Cytochrome c" evidence="8">
    <location>
        <begin position="28"/>
        <end position="127"/>
    </location>
</feature>
<dbReference type="PROSITE" id="PS51257">
    <property type="entry name" value="PROKAR_LIPOPROTEIN"/>
    <property type="match status" value="1"/>
</dbReference>
<evidence type="ECO:0000313" key="9">
    <source>
        <dbReference type="EMBL" id="RKQ85027.1"/>
    </source>
</evidence>
<evidence type="ECO:0000256" key="2">
    <source>
        <dbReference type="ARBA" id="ARBA00022617"/>
    </source>
</evidence>
<evidence type="ECO:0000256" key="1">
    <source>
        <dbReference type="ARBA" id="ARBA00022448"/>
    </source>
</evidence>
<dbReference type="PROSITE" id="PS00079">
    <property type="entry name" value="MULTICOPPER_OXIDASE1"/>
    <property type="match status" value="1"/>
</dbReference>
<evidence type="ECO:0000256" key="6">
    <source>
        <dbReference type="ARBA" id="ARBA00023008"/>
    </source>
</evidence>
<dbReference type="Pfam" id="PF00127">
    <property type="entry name" value="Copper-bind"/>
    <property type="match status" value="1"/>
</dbReference>
<dbReference type="PROSITE" id="PS51007">
    <property type="entry name" value="CYTC"/>
    <property type="match status" value="1"/>
</dbReference>
<accession>A0A660L2E7</accession>
<dbReference type="Gene3D" id="2.60.40.420">
    <property type="entry name" value="Cupredoxins - blue copper proteins"/>
    <property type="match status" value="1"/>
</dbReference>
<evidence type="ECO:0000259" key="8">
    <source>
        <dbReference type="PROSITE" id="PS51007"/>
    </source>
</evidence>
<organism evidence="9 10">
    <name type="scientific">Solirubrobacter pauli</name>
    <dbReference type="NCBI Taxonomy" id="166793"/>
    <lineage>
        <taxon>Bacteria</taxon>
        <taxon>Bacillati</taxon>
        <taxon>Actinomycetota</taxon>
        <taxon>Thermoleophilia</taxon>
        <taxon>Solirubrobacterales</taxon>
        <taxon>Solirubrobacteraceae</taxon>
        <taxon>Solirubrobacter</taxon>
    </lineage>
</organism>
<evidence type="ECO:0000256" key="4">
    <source>
        <dbReference type="ARBA" id="ARBA00022982"/>
    </source>
</evidence>
<protein>
    <submittedName>
        <fullName evidence="9">Plastocyanin</fullName>
    </submittedName>
</protein>
<comment type="caution">
    <text evidence="9">The sequence shown here is derived from an EMBL/GenBank/DDBJ whole genome shotgun (WGS) entry which is preliminary data.</text>
</comment>
<dbReference type="GO" id="GO:0005507">
    <property type="term" value="F:copper ion binding"/>
    <property type="evidence" value="ECO:0007669"/>
    <property type="project" value="InterPro"/>
</dbReference>
<dbReference type="GO" id="GO:0009055">
    <property type="term" value="F:electron transfer activity"/>
    <property type="evidence" value="ECO:0007669"/>
    <property type="project" value="InterPro"/>
</dbReference>
<sequence length="245" mass="25244">MRRELAWIVGVVSASSVLAGCQLKDGNANLVNGKQLFVQECAACHTLERAGATGVSGPNLDAAFAQARADGLGESTFQGVVYGQILHPNRNPQLNPQKFTETTPQMPANLVTGQDARDVAAYVAAAAAVPGEDKGRLAGVGASQAEGTATAKNGVLDIPVADSGLAYKFADAEAEAGSVKFTSENPQPVDHDIAVEGNGVNAKGEVVTNGGVSEFTTDLKPGEYTFFCSVPGHREGGMEGKLTVK</sequence>
<dbReference type="InterPro" id="IPR008972">
    <property type="entry name" value="Cupredoxin"/>
</dbReference>
<dbReference type="InterPro" id="IPR036909">
    <property type="entry name" value="Cyt_c-like_dom_sf"/>
</dbReference>
<dbReference type="InterPro" id="IPR033138">
    <property type="entry name" value="Cu_oxidase_CS"/>
</dbReference>
<keyword evidence="4" id="KW-0249">Electron transport</keyword>
<dbReference type="SUPFAM" id="SSF46626">
    <property type="entry name" value="Cytochrome c"/>
    <property type="match status" value="1"/>
</dbReference>
<gene>
    <name evidence="9" type="ORF">C8N24_6661</name>
</gene>
<keyword evidence="1" id="KW-0813">Transport</keyword>
<dbReference type="EMBL" id="RBIL01000003">
    <property type="protein sequence ID" value="RKQ85027.1"/>
    <property type="molecule type" value="Genomic_DNA"/>
</dbReference>
<evidence type="ECO:0000256" key="7">
    <source>
        <dbReference type="PROSITE-ProRule" id="PRU00433"/>
    </source>
</evidence>
<keyword evidence="6" id="KW-0186">Copper</keyword>
<name>A0A660L2E7_9ACTN</name>
<dbReference type="Proteomes" id="UP000278962">
    <property type="component" value="Unassembled WGS sequence"/>
</dbReference>
<evidence type="ECO:0000256" key="5">
    <source>
        <dbReference type="ARBA" id="ARBA00023004"/>
    </source>
</evidence>
<dbReference type="SUPFAM" id="SSF49503">
    <property type="entry name" value="Cupredoxins"/>
    <property type="match status" value="1"/>
</dbReference>
<keyword evidence="2 7" id="KW-0349">Heme</keyword>
<dbReference type="InterPro" id="IPR028871">
    <property type="entry name" value="BlueCu_1_BS"/>
</dbReference>
<evidence type="ECO:0000313" key="10">
    <source>
        <dbReference type="Proteomes" id="UP000278962"/>
    </source>
</evidence>
<evidence type="ECO:0000256" key="3">
    <source>
        <dbReference type="ARBA" id="ARBA00022723"/>
    </source>
</evidence>
<proteinExistence type="predicted"/>
<dbReference type="GO" id="GO:0020037">
    <property type="term" value="F:heme binding"/>
    <property type="evidence" value="ECO:0007669"/>
    <property type="project" value="InterPro"/>
</dbReference>
<dbReference type="InterPro" id="IPR009056">
    <property type="entry name" value="Cyt_c-like_dom"/>
</dbReference>
<reference evidence="9 10" key="1">
    <citation type="submission" date="2018-10" db="EMBL/GenBank/DDBJ databases">
        <title>Genomic Encyclopedia of Archaeal and Bacterial Type Strains, Phase II (KMG-II): from individual species to whole genera.</title>
        <authorList>
            <person name="Goeker M."/>
        </authorList>
    </citation>
    <scope>NUCLEOTIDE SEQUENCE [LARGE SCALE GENOMIC DNA]</scope>
    <source>
        <strain evidence="9 10">DSM 14954</strain>
    </source>
</reference>
<dbReference type="AlphaFoldDB" id="A0A660L2E7"/>
<dbReference type="Pfam" id="PF00034">
    <property type="entry name" value="Cytochrom_C"/>
    <property type="match status" value="1"/>
</dbReference>
<keyword evidence="5 7" id="KW-0408">Iron</keyword>
<dbReference type="Gene3D" id="1.10.760.10">
    <property type="entry name" value="Cytochrome c-like domain"/>
    <property type="match status" value="1"/>
</dbReference>